<organism evidence="2">
    <name type="scientific">Mycobacterium triplex</name>
    <dbReference type="NCBI Taxonomy" id="47839"/>
    <lineage>
        <taxon>Bacteria</taxon>
        <taxon>Bacillati</taxon>
        <taxon>Actinomycetota</taxon>
        <taxon>Actinomycetes</taxon>
        <taxon>Mycobacteriales</taxon>
        <taxon>Mycobacteriaceae</taxon>
        <taxon>Mycobacterium</taxon>
        <taxon>Mycobacterium simiae complex</taxon>
    </lineage>
</organism>
<dbReference type="OrthoDB" id="154293at2"/>
<reference evidence="2" key="1">
    <citation type="journal article" date="2014" name="Genome Announc.">
        <title>Draft Genome Sequence of Mycobacterium triplex DSM 44626.</title>
        <authorList>
            <person name="Sassi M."/>
            <person name="Croce O."/>
            <person name="Robert C."/>
            <person name="Raoult D."/>
            <person name="Drancourt M."/>
        </authorList>
    </citation>
    <scope>NUCLEOTIDE SEQUENCE [LARGE SCALE GENOMIC DNA]</scope>
    <source>
        <strain evidence="2">DSM 44626</strain>
    </source>
</reference>
<name>A0A024K194_9MYCO</name>
<evidence type="ECO:0000313" key="4">
    <source>
        <dbReference type="Proteomes" id="UP000193710"/>
    </source>
</evidence>
<reference evidence="3 4" key="3">
    <citation type="submission" date="2016-01" db="EMBL/GenBank/DDBJ databases">
        <title>The new phylogeny of the genus Mycobacterium.</title>
        <authorList>
            <person name="Tarcisio F."/>
            <person name="Conor M."/>
            <person name="Antonella G."/>
            <person name="Elisabetta G."/>
            <person name="Giulia F.S."/>
            <person name="Sara T."/>
            <person name="Anna F."/>
            <person name="Clotilde B."/>
            <person name="Roberto B."/>
            <person name="Veronica D.S."/>
            <person name="Fabio R."/>
            <person name="Monica P."/>
            <person name="Olivier J."/>
            <person name="Enrico T."/>
            <person name="Nicola S."/>
        </authorList>
    </citation>
    <scope>NUCLEOTIDE SEQUENCE [LARGE SCALE GENOMIC DNA]</scope>
    <source>
        <strain evidence="3 4">DSM 44626</strain>
    </source>
</reference>
<dbReference type="EMBL" id="HG964446">
    <property type="protein sequence ID" value="CDO89357.1"/>
    <property type="molecule type" value="Genomic_DNA"/>
</dbReference>
<keyword evidence="4" id="KW-1185">Reference proteome</keyword>
<reference evidence="2" key="2">
    <citation type="submission" date="2014-04" db="EMBL/GenBank/DDBJ databases">
        <authorList>
            <person name="Xu Y.W."/>
            <person name="Yang Q."/>
        </authorList>
    </citation>
    <scope>NUCLEOTIDE SEQUENCE</scope>
    <source>
        <strain evidence="2">DSM 44626</strain>
    </source>
</reference>
<dbReference type="HOGENOM" id="CLU_1862997_0_0_11"/>
<feature type="compositionally biased region" description="Polar residues" evidence="1">
    <location>
        <begin position="64"/>
        <end position="73"/>
    </location>
</feature>
<dbReference type="AlphaFoldDB" id="A0A024K194"/>
<evidence type="ECO:0000256" key="1">
    <source>
        <dbReference type="SAM" id="MobiDB-lite"/>
    </source>
</evidence>
<dbReference type="Proteomes" id="UP000028880">
    <property type="component" value="Unassembled WGS sequence"/>
</dbReference>
<protein>
    <submittedName>
        <fullName evidence="2">Uncharacterized protein</fullName>
    </submittedName>
</protein>
<evidence type="ECO:0000313" key="2">
    <source>
        <dbReference type="EMBL" id="CDO89357.1"/>
    </source>
</evidence>
<feature type="region of interest" description="Disordered" evidence="1">
    <location>
        <begin position="30"/>
        <end position="80"/>
    </location>
</feature>
<dbReference type="eggNOG" id="ENOG5030I22">
    <property type="taxonomic scope" value="Bacteria"/>
</dbReference>
<accession>A0A024K194</accession>
<dbReference type="RefSeq" id="WP_036469933.1">
    <property type="nucleotide sequence ID" value="NZ_HG964446.1"/>
</dbReference>
<dbReference type="Proteomes" id="UP000193710">
    <property type="component" value="Unassembled WGS sequence"/>
</dbReference>
<proteinExistence type="predicted"/>
<gene>
    <name evidence="3" type="ORF">AWC29_12555</name>
    <name evidence="2" type="ORF">BN973_03732</name>
</gene>
<dbReference type="STRING" id="47839.BN973_03732"/>
<dbReference type="EMBL" id="LQPY01000017">
    <property type="protein sequence ID" value="ORX04739.1"/>
    <property type="molecule type" value="Genomic_DNA"/>
</dbReference>
<evidence type="ECO:0000313" key="3">
    <source>
        <dbReference type="EMBL" id="ORX04739.1"/>
    </source>
</evidence>
<sequence length="137" mass="14689">MAEAIATGARRHLRPGVDAAAAYRTVQRRAAQAVRRPHTRARYPRGAGRIRFSHSGSGIRGGRQLTTPTTGTIQLGDPAKSPGAITVQLSDFEALRAFGGRRSRRQLSDLPWVGDAGSLLSIFHTAAVRPPADDLPE</sequence>